<feature type="domain" description="Cupin type-2" evidence="1">
    <location>
        <begin position="41"/>
        <end position="94"/>
    </location>
</feature>
<sequence>MSETTDGQVGKVQVVGASTGRMGQRYLAAGDRVAMRLWDEQPESEGKPEAAREYETVGYVVSGRARLRAEDQTLDLGPGDSWVVPAGVRHTYEIVEAFTAVEATSPPAGEAGRDAPPA</sequence>
<dbReference type="Proteomes" id="UP000198373">
    <property type="component" value="Unassembled WGS sequence"/>
</dbReference>
<dbReference type="InterPro" id="IPR013096">
    <property type="entry name" value="Cupin_2"/>
</dbReference>
<evidence type="ECO:0000313" key="3">
    <source>
        <dbReference type="Proteomes" id="UP000198373"/>
    </source>
</evidence>
<proteinExistence type="predicted"/>
<dbReference type="EMBL" id="FZOO01000008">
    <property type="protein sequence ID" value="SNS80027.1"/>
    <property type="molecule type" value="Genomic_DNA"/>
</dbReference>
<name>A0A239HF86_9ACTN</name>
<dbReference type="Gene3D" id="2.60.120.10">
    <property type="entry name" value="Jelly Rolls"/>
    <property type="match status" value="1"/>
</dbReference>
<dbReference type="AlphaFoldDB" id="A0A239HF86"/>
<accession>A0A239HF86</accession>
<evidence type="ECO:0000259" key="1">
    <source>
        <dbReference type="Pfam" id="PF07883"/>
    </source>
</evidence>
<dbReference type="Pfam" id="PF07883">
    <property type="entry name" value="Cupin_2"/>
    <property type="match status" value="1"/>
</dbReference>
<protein>
    <submittedName>
        <fullName evidence="2">Cupin domain-containing protein</fullName>
    </submittedName>
</protein>
<gene>
    <name evidence="2" type="ORF">SAMN06893096_10876</name>
</gene>
<keyword evidence="3" id="KW-1185">Reference proteome</keyword>
<dbReference type="InterPro" id="IPR011051">
    <property type="entry name" value="RmlC_Cupin_sf"/>
</dbReference>
<evidence type="ECO:0000313" key="2">
    <source>
        <dbReference type="EMBL" id="SNS80027.1"/>
    </source>
</evidence>
<organism evidence="2 3">
    <name type="scientific">Geodermatophilus pulveris</name>
    <dbReference type="NCBI Taxonomy" id="1564159"/>
    <lineage>
        <taxon>Bacteria</taxon>
        <taxon>Bacillati</taxon>
        <taxon>Actinomycetota</taxon>
        <taxon>Actinomycetes</taxon>
        <taxon>Geodermatophilales</taxon>
        <taxon>Geodermatophilaceae</taxon>
        <taxon>Geodermatophilus</taxon>
    </lineage>
</organism>
<dbReference type="InterPro" id="IPR014710">
    <property type="entry name" value="RmlC-like_jellyroll"/>
</dbReference>
<dbReference type="RefSeq" id="WP_089306579.1">
    <property type="nucleotide sequence ID" value="NZ_FZOO01000008.1"/>
</dbReference>
<dbReference type="SUPFAM" id="SSF51182">
    <property type="entry name" value="RmlC-like cupins"/>
    <property type="match status" value="1"/>
</dbReference>
<reference evidence="3" key="1">
    <citation type="submission" date="2017-06" db="EMBL/GenBank/DDBJ databases">
        <authorList>
            <person name="Varghese N."/>
            <person name="Submissions S."/>
        </authorList>
    </citation>
    <scope>NUCLEOTIDE SEQUENCE [LARGE SCALE GENOMIC DNA]</scope>
    <source>
        <strain evidence="3">DSM 46839</strain>
    </source>
</reference>
<dbReference type="OrthoDB" id="882143at2"/>